<dbReference type="Gene3D" id="1.20.1250.20">
    <property type="entry name" value="MFS general substrate transporter like domains"/>
    <property type="match status" value="1"/>
</dbReference>
<dbReference type="GO" id="GO:0005886">
    <property type="term" value="C:plasma membrane"/>
    <property type="evidence" value="ECO:0007669"/>
    <property type="project" value="UniProtKB-SubCell"/>
</dbReference>
<dbReference type="Pfam" id="PF05977">
    <property type="entry name" value="MFS_3"/>
    <property type="match status" value="1"/>
</dbReference>
<evidence type="ECO:0000259" key="8">
    <source>
        <dbReference type="PROSITE" id="PS50850"/>
    </source>
</evidence>
<dbReference type="PANTHER" id="PTHR23513">
    <property type="entry name" value="INTEGRAL MEMBRANE EFFLUX PROTEIN-RELATED"/>
    <property type="match status" value="1"/>
</dbReference>
<feature type="transmembrane region" description="Helical" evidence="7">
    <location>
        <begin position="374"/>
        <end position="395"/>
    </location>
</feature>
<feature type="transmembrane region" description="Helical" evidence="7">
    <location>
        <begin position="307"/>
        <end position="325"/>
    </location>
</feature>
<reference evidence="9 10" key="1">
    <citation type="submission" date="2015-03" db="EMBL/GenBank/DDBJ databases">
        <title>Luteipulveratus halotolerans sp. nov., a novel actinobacterium (Dermacoccaceae) from Sarawak, Malaysia.</title>
        <authorList>
            <person name="Juboi H."/>
            <person name="Basik A."/>
            <person name="Shamsul S.S."/>
            <person name="Arnold P."/>
            <person name="Schmitt E.K."/>
            <person name="Sanglier J.-J."/>
            <person name="Yeo T."/>
        </authorList>
    </citation>
    <scope>NUCLEOTIDE SEQUENCE [LARGE SCALE GENOMIC DNA]</scope>
    <source>
        <strain evidence="9 10">MN07-A0370</strain>
    </source>
</reference>
<dbReference type="InterPro" id="IPR010290">
    <property type="entry name" value="TM_effector"/>
</dbReference>
<name>A0A0K1JGW7_9MICO</name>
<feature type="transmembrane region" description="Helical" evidence="7">
    <location>
        <begin position="49"/>
        <end position="68"/>
    </location>
</feature>
<accession>A0A0K1JGW7</accession>
<keyword evidence="6 7" id="KW-0472">Membrane</keyword>
<evidence type="ECO:0000256" key="7">
    <source>
        <dbReference type="SAM" id="Phobius"/>
    </source>
</evidence>
<dbReference type="InterPro" id="IPR036259">
    <property type="entry name" value="MFS_trans_sf"/>
</dbReference>
<dbReference type="PATRIC" id="fig|571913.6.peg.1666"/>
<dbReference type="KEGG" id="lmoi:VV02_08135"/>
<evidence type="ECO:0000256" key="4">
    <source>
        <dbReference type="ARBA" id="ARBA00022692"/>
    </source>
</evidence>
<dbReference type="STRING" id="571913.VV02_08135"/>
<dbReference type="EMBL" id="CP011112">
    <property type="protein sequence ID" value="AKU15830.1"/>
    <property type="molecule type" value="Genomic_DNA"/>
</dbReference>
<feature type="transmembrane region" description="Helical" evidence="7">
    <location>
        <begin position="222"/>
        <end position="246"/>
    </location>
</feature>
<keyword evidence="5 7" id="KW-1133">Transmembrane helix</keyword>
<evidence type="ECO:0000256" key="2">
    <source>
        <dbReference type="ARBA" id="ARBA00022448"/>
    </source>
</evidence>
<dbReference type="GO" id="GO:0022857">
    <property type="term" value="F:transmembrane transporter activity"/>
    <property type="evidence" value="ECO:0007669"/>
    <property type="project" value="InterPro"/>
</dbReference>
<feature type="domain" description="Major facilitator superfamily (MFS) profile" evidence="8">
    <location>
        <begin position="1"/>
        <end position="401"/>
    </location>
</feature>
<organism evidence="9 10">
    <name type="scientific">Luteipulveratus mongoliensis</name>
    <dbReference type="NCBI Taxonomy" id="571913"/>
    <lineage>
        <taxon>Bacteria</taxon>
        <taxon>Bacillati</taxon>
        <taxon>Actinomycetota</taxon>
        <taxon>Actinomycetes</taxon>
        <taxon>Micrococcales</taxon>
        <taxon>Dermacoccaceae</taxon>
        <taxon>Luteipulveratus</taxon>
    </lineage>
</organism>
<evidence type="ECO:0000313" key="10">
    <source>
        <dbReference type="Proteomes" id="UP000066480"/>
    </source>
</evidence>
<feature type="transmembrane region" description="Helical" evidence="7">
    <location>
        <begin position="12"/>
        <end position="29"/>
    </location>
</feature>
<sequence>MSPTFASLSIRNYRIYFFGALVSNVGTWMGRVSQDWLVLTELTDHDSTALGIVTALQFAPVVLLAPWAGALADRFRKRRILFGTQTALAVTSAILAVLTLTGVVQLWHVYLLALLQGIATAADNPTRQAFVSEMVPQDRISNAVGLNSSSFNAARLIGPGFAGLLIAWIGTGWTLVFNTVSFVSVLFALKIMRGSELQTPPLAKGRGGLREGFAYVRHRPDIMLIMAMVFMLGTFGMNFQITTALMATTVFGKGAGEFGLLGSIMAIGSLSAALMSAGRSQPRLRVLIVALVGFTIASGAAALAPSYVWFAILLVPVGLTAMTVMPTANSMVQLSVAPEMRGRVMALYMAIFMGGTPIGAPLIGWVGATYGARWTILVGSIATGLTAIGATIYVMRRDDIRLRYEWDRGPHLDVLRPRDRAEALTPEQVR</sequence>
<dbReference type="CDD" id="cd06173">
    <property type="entry name" value="MFS_MefA_like"/>
    <property type="match status" value="1"/>
</dbReference>
<dbReference type="AlphaFoldDB" id="A0A0K1JGW7"/>
<evidence type="ECO:0000256" key="6">
    <source>
        <dbReference type="ARBA" id="ARBA00023136"/>
    </source>
</evidence>
<feature type="transmembrane region" description="Helical" evidence="7">
    <location>
        <begin position="80"/>
        <end position="107"/>
    </location>
</feature>
<evidence type="ECO:0000256" key="3">
    <source>
        <dbReference type="ARBA" id="ARBA00022475"/>
    </source>
</evidence>
<keyword evidence="4 7" id="KW-0812">Transmembrane</keyword>
<keyword evidence="3" id="KW-1003">Cell membrane</keyword>
<dbReference type="Proteomes" id="UP000066480">
    <property type="component" value="Chromosome"/>
</dbReference>
<dbReference type="OrthoDB" id="9775268at2"/>
<dbReference type="PROSITE" id="PS50850">
    <property type="entry name" value="MFS"/>
    <property type="match status" value="1"/>
</dbReference>
<evidence type="ECO:0000313" key="9">
    <source>
        <dbReference type="EMBL" id="AKU15830.1"/>
    </source>
</evidence>
<dbReference type="SUPFAM" id="SSF103473">
    <property type="entry name" value="MFS general substrate transporter"/>
    <property type="match status" value="1"/>
</dbReference>
<protein>
    <submittedName>
        <fullName evidence="9">MFS transporter</fullName>
    </submittedName>
</protein>
<gene>
    <name evidence="9" type="ORF">VV02_08135</name>
</gene>
<keyword evidence="2" id="KW-0813">Transport</keyword>
<proteinExistence type="predicted"/>
<keyword evidence="10" id="KW-1185">Reference proteome</keyword>
<dbReference type="RefSeq" id="WP_052590906.1">
    <property type="nucleotide sequence ID" value="NZ_CP011112.1"/>
</dbReference>
<feature type="transmembrane region" description="Helical" evidence="7">
    <location>
        <begin position="284"/>
        <end position="301"/>
    </location>
</feature>
<feature type="transmembrane region" description="Helical" evidence="7">
    <location>
        <begin position="346"/>
        <end position="368"/>
    </location>
</feature>
<dbReference type="InterPro" id="IPR020846">
    <property type="entry name" value="MFS_dom"/>
</dbReference>
<evidence type="ECO:0000256" key="1">
    <source>
        <dbReference type="ARBA" id="ARBA00004651"/>
    </source>
</evidence>
<feature type="transmembrane region" description="Helical" evidence="7">
    <location>
        <begin position="258"/>
        <end position="277"/>
    </location>
</feature>
<dbReference type="PANTHER" id="PTHR23513:SF11">
    <property type="entry name" value="STAPHYLOFERRIN A TRANSPORTER"/>
    <property type="match status" value="1"/>
</dbReference>
<evidence type="ECO:0000256" key="5">
    <source>
        <dbReference type="ARBA" id="ARBA00022989"/>
    </source>
</evidence>
<feature type="transmembrane region" description="Helical" evidence="7">
    <location>
        <begin position="165"/>
        <end position="189"/>
    </location>
</feature>
<comment type="subcellular location">
    <subcellularLocation>
        <location evidence="1">Cell membrane</location>
        <topology evidence="1">Multi-pass membrane protein</topology>
    </subcellularLocation>
</comment>